<feature type="signal peptide" evidence="7">
    <location>
        <begin position="1"/>
        <end position="24"/>
    </location>
</feature>
<accession>A0A138ZY46</accession>
<evidence type="ECO:0000256" key="1">
    <source>
        <dbReference type="ARBA" id="ARBA00005184"/>
    </source>
</evidence>
<dbReference type="OMA" id="WDRSENE"/>
<gene>
    <name evidence="9" type="ORF">M427DRAFT_38948</name>
</gene>
<keyword evidence="7" id="KW-0732">Signal</keyword>
<evidence type="ECO:0000256" key="6">
    <source>
        <dbReference type="ARBA" id="ARBA00042203"/>
    </source>
</evidence>
<evidence type="ECO:0000256" key="7">
    <source>
        <dbReference type="SAM" id="SignalP"/>
    </source>
</evidence>
<keyword evidence="5" id="KW-0063">Aspartyl esterase</keyword>
<evidence type="ECO:0000313" key="10">
    <source>
        <dbReference type="Proteomes" id="UP000070544"/>
    </source>
</evidence>
<feature type="chain" id="PRO_5011116479" description="pectinesterase" evidence="7">
    <location>
        <begin position="25"/>
        <end position="351"/>
    </location>
</feature>
<organism evidence="9 10">
    <name type="scientific">Gonapodya prolifera (strain JEL478)</name>
    <name type="common">Monoblepharis prolifera</name>
    <dbReference type="NCBI Taxonomy" id="1344416"/>
    <lineage>
        <taxon>Eukaryota</taxon>
        <taxon>Fungi</taxon>
        <taxon>Fungi incertae sedis</taxon>
        <taxon>Chytridiomycota</taxon>
        <taxon>Chytridiomycota incertae sedis</taxon>
        <taxon>Monoblepharidomycetes</taxon>
        <taxon>Monoblepharidales</taxon>
        <taxon>Gonapodyaceae</taxon>
        <taxon>Gonapodya</taxon>
    </lineage>
</organism>
<dbReference type="InterPro" id="IPR000070">
    <property type="entry name" value="Pectinesterase_cat"/>
</dbReference>
<name>A0A138ZY46_GONPJ</name>
<dbReference type="EC" id="3.1.1.11" evidence="3"/>
<dbReference type="GO" id="GO:0042545">
    <property type="term" value="P:cell wall modification"/>
    <property type="evidence" value="ECO:0007669"/>
    <property type="project" value="InterPro"/>
</dbReference>
<dbReference type="OrthoDB" id="2125180at2759"/>
<sequence>MRTLSATTHLVSALALALAMVVAALPANVPSSAIVVAKDGSGKFTTLQAAVNSVKQPNTAEVVIYVKAGTYTEQVSIKSDYITIVGDGYASTKITNKLDAKTWQSQNPGASGASAEAGTVKVQGAFFKAFDITFENTATASQAPAFYILGDNMYIENVQFLGWQDTLLSYQGTNQWFYNCYIRGDVDFIWGYGRAIFQNSEFHVGKRPSGSTGNGYIIANGNDGSSHKTSWFLMLDSSISADSGMSAWLGRPWGSAAAGTWQGVYMPSSVPAAGYQPMSSGTPSGTQYYEVIGTNTGPGSSTGNRVKWVHTTNTKSSFSSFFPSAPSWLTSPKKYGASVSKGSGYFSRCCQ</sequence>
<dbReference type="STRING" id="1344416.A0A138ZY46"/>
<evidence type="ECO:0000256" key="3">
    <source>
        <dbReference type="ARBA" id="ARBA00013229"/>
    </source>
</evidence>
<comment type="similarity">
    <text evidence="2">Belongs to the pectinesterase family.</text>
</comment>
<reference evidence="9 10" key="1">
    <citation type="journal article" date="2015" name="Genome Biol. Evol.">
        <title>Phylogenomic analyses indicate that early fungi evolved digesting cell walls of algal ancestors of land plants.</title>
        <authorList>
            <person name="Chang Y."/>
            <person name="Wang S."/>
            <person name="Sekimoto S."/>
            <person name="Aerts A.L."/>
            <person name="Choi C."/>
            <person name="Clum A."/>
            <person name="LaButti K.M."/>
            <person name="Lindquist E.A."/>
            <person name="Yee Ngan C."/>
            <person name="Ohm R.A."/>
            <person name="Salamov A.A."/>
            <person name="Grigoriev I.V."/>
            <person name="Spatafora J.W."/>
            <person name="Berbee M.L."/>
        </authorList>
    </citation>
    <scope>NUCLEOTIDE SEQUENCE [LARGE SCALE GENOMIC DNA]</scope>
    <source>
        <strain evidence="9 10">JEL478</strain>
    </source>
</reference>
<dbReference type="PANTHER" id="PTHR31321">
    <property type="entry name" value="ACYL-COA THIOESTER HYDROLASE YBHC-RELATED"/>
    <property type="match status" value="1"/>
</dbReference>
<dbReference type="AlphaFoldDB" id="A0A138ZY46"/>
<protein>
    <recommendedName>
        <fullName evidence="3">pectinesterase</fullName>
        <ecNumber evidence="3">3.1.1.11</ecNumber>
    </recommendedName>
    <alternativeName>
        <fullName evidence="6">Pectin methylesterase A</fullName>
    </alternativeName>
</protein>
<keyword evidence="4" id="KW-0378">Hydrolase</keyword>
<dbReference type="InterPro" id="IPR011050">
    <property type="entry name" value="Pectin_lyase_fold/virulence"/>
</dbReference>
<evidence type="ECO:0000256" key="5">
    <source>
        <dbReference type="ARBA" id="ARBA00023085"/>
    </source>
</evidence>
<proteinExistence type="inferred from homology"/>
<feature type="domain" description="Pectinesterase catalytic" evidence="8">
    <location>
        <begin position="34"/>
        <end position="315"/>
    </location>
</feature>
<evidence type="ECO:0000256" key="4">
    <source>
        <dbReference type="ARBA" id="ARBA00022801"/>
    </source>
</evidence>
<dbReference type="UniPathway" id="UPA00545">
    <property type="reaction ID" value="UER00823"/>
</dbReference>
<evidence type="ECO:0000256" key="2">
    <source>
        <dbReference type="ARBA" id="ARBA00008891"/>
    </source>
</evidence>
<dbReference type="Proteomes" id="UP000070544">
    <property type="component" value="Unassembled WGS sequence"/>
</dbReference>
<dbReference type="EMBL" id="KQ965865">
    <property type="protein sequence ID" value="KXS09417.1"/>
    <property type="molecule type" value="Genomic_DNA"/>
</dbReference>
<keyword evidence="10" id="KW-1185">Reference proteome</keyword>
<dbReference type="SUPFAM" id="SSF51126">
    <property type="entry name" value="Pectin lyase-like"/>
    <property type="match status" value="1"/>
</dbReference>
<dbReference type="Gene3D" id="2.160.20.10">
    <property type="entry name" value="Single-stranded right-handed beta-helix, Pectin lyase-like"/>
    <property type="match status" value="1"/>
</dbReference>
<comment type="pathway">
    <text evidence="1">Glycan metabolism; pectin degradation; 2-dehydro-3-deoxy-D-gluconate from pectin: step 1/5.</text>
</comment>
<dbReference type="InterPro" id="IPR012334">
    <property type="entry name" value="Pectin_lyas_fold"/>
</dbReference>
<evidence type="ECO:0000259" key="8">
    <source>
        <dbReference type="Pfam" id="PF01095"/>
    </source>
</evidence>
<evidence type="ECO:0000313" key="9">
    <source>
        <dbReference type="EMBL" id="KXS09417.1"/>
    </source>
</evidence>
<dbReference type="PANTHER" id="PTHR31321:SF57">
    <property type="entry name" value="PECTINESTERASE 53-RELATED"/>
    <property type="match status" value="1"/>
</dbReference>
<dbReference type="GO" id="GO:0030599">
    <property type="term" value="F:pectinesterase activity"/>
    <property type="evidence" value="ECO:0007669"/>
    <property type="project" value="UniProtKB-EC"/>
</dbReference>
<dbReference type="GO" id="GO:0045490">
    <property type="term" value="P:pectin catabolic process"/>
    <property type="evidence" value="ECO:0007669"/>
    <property type="project" value="UniProtKB-UniPathway"/>
</dbReference>
<dbReference type="Pfam" id="PF01095">
    <property type="entry name" value="Pectinesterase"/>
    <property type="match status" value="1"/>
</dbReference>